<accession>Q5F7T7</accession>
<name>Q5F7T7_NEIG1</name>
<dbReference type="EMBL" id="AE004969">
    <property type="protein sequence ID" value="AAW89750.1"/>
    <property type="molecule type" value="Genomic_DNA"/>
</dbReference>
<keyword evidence="3" id="KW-1185">Reference proteome</keyword>
<feature type="chain" id="PRO_5004255521" evidence="1">
    <location>
        <begin position="22"/>
        <end position="106"/>
    </location>
</feature>
<evidence type="ECO:0000313" key="2">
    <source>
        <dbReference type="EMBL" id="AAW89750.1"/>
    </source>
</evidence>
<dbReference type="KEGG" id="ngo:NGO_1083"/>
<dbReference type="AlphaFoldDB" id="Q5F7T7"/>
<sequence>MKTVPTILTGILLATALPASAHGMHKSKPLAMDELPPICQQYFKRAETCYNKAGNKADFARNNTKFLFQALPAADLGQRKQMCQIAMDSFAEKNPQSELRIKPHQQ</sequence>
<protein>
    <submittedName>
        <fullName evidence="2">Membrane protein</fullName>
    </submittedName>
</protein>
<reference evidence="3" key="1">
    <citation type="submission" date="2003-03" db="EMBL/GenBank/DDBJ databases">
        <title>The complete genome sequence of Neisseria gonorrhoeae.</title>
        <authorList>
            <person name="Lewis L.A."/>
            <person name="Gillaspy A.F."/>
            <person name="McLaughlin R.E."/>
            <person name="Gipson M."/>
            <person name="Ducey T.F."/>
            <person name="Ownbey T."/>
            <person name="Hartman K."/>
            <person name="Nydick C."/>
            <person name="Carson M.B."/>
            <person name="Vaughn J."/>
            <person name="Thomson C."/>
            <person name="Song L."/>
            <person name="Lin S."/>
            <person name="Yuan X."/>
            <person name="Najar F."/>
            <person name="Zhan M."/>
            <person name="Ren Q."/>
            <person name="Zhu H."/>
            <person name="Qi S."/>
            <person name="Kenton S.M."/>
            <person name="Lai H."/>
            <person name="White J.D."/>
            <person name="Clifton S."/>
            <person name="Roe B.A."/>
            <person name="Dyer D.W."/>
        </authorList>
    </citation>
    <scope>NUCLEOTIDE SEQUENCE [LARGE SCALE GENOMIC DNA]</scope>
    <source>
        <strain evidence="3">ATCC 700825 / FA 1090</strain>
    </source>
</reference>
<keyword evidence="1" id="KW-0732">Signal</keyword>
<proteinExistence type="predicted"/>
<dbReference type="Proteomes" id="UP000000535">
    <property type="component" value="Chromosome"/>
</dbReference>
<evidence type="ECO:0000313" key="3">
    <source>
        <dbReference type="Proteomes" id="UP000000535"/>
    </source>
</evidence>
<gene>
    <name evidence="2" type="ORF">NGO_1083</name>
</gene>
<evidence type="ECO:0000256" key="1">
    <source>
        <dbReference type="SAM" id="SignalP"/>
    </source>
</evidence>
<dbReference type="HOGENOM" id="CLU_149951_0_0_4"/>
<feature type="signal peptide" evidence="1">
    <location>
        <begin position="1"/>
        <end position="21"/>
    </location>
</feature>
<organism evidence="2 3">
    <name type="scientific">Neisseria gonorrhoeae (strain ATCC 700825 / FA 1090)</name>
    <dbReference type="NCBI Taxonomy" id="242231"/>
    <lineage>
        <taxon>Bacteria</taxon>
        <taxon>Pseudomonadati</taxon>
        <taxon>Pseudomonadota</taxon>
        <taxon>Betaproteobacteria</taxon>
        <taxon>Neisseriales</taxon>
        <taxon>Neisseriaceae</taxon>
        <taxon>Neisseria</taxon>
    </lineage>
</organism>